<dbReference type="Proteomes" id="UP000585681">
    <property type="component" value="Unassembled WGS sequence"/>
</dbReference>
<evidence type="ECO:0000256" key="1">
    <source>
        <dbReference type="SAM" id="MobiDB-lite"/>
    </source>
</evidence>
<keyword evidence="4" id="KW-1185">Reference proteome</keyword>
<evidence type="ECO:0000313" key="4">
    <source>
        <dbReference type="Proteomes" id="UP000585681"/>
    </source>
</evidence>
<feature type="domain" description="Flagellar motor switch protein FliN-like C-terminal" evidence="2">
    <location>
        <begin position="230"/>
        <end position="296"/>
    </location>
</feature>
<dbReference type="Gene3D" id="2.30.330.10">
    <property type="entry name" value="SpoA-like"/>
    <property type="match status" value="1"/>
</dbReference>
<evidence type="ECO:0000259" key="2">
    <source>
        <dbReference type="Pfam" id="PF01052"/>
    </source>
</evidence>
<comment type="caution">
    <text evidence="3">The sequence shown here is derived from an EMBL/GenBank/DDBJ whole genome shotgun (WGS) entry which is preliminary data.</text>
</comment>
<dbReference type="RefSeq" id="WP_162231829.1">
    <property type="nucleotide sequence ID" value="NZ_JACIEQ010000005.1"/>
</dbReference>
<keyword evidence="3" id="KW-0969">Cilium</keyword>
<evidence type="ECO:0000313" key="3">
    <source>
        <dbReference type="EMBL" id="MBB4023293.1"/>
    </source>
</evidence>
<dbReference type="InterPro" id="IPR001543">
    <property type="entry name" value="FliN-like_C"/>
</dbReference>
<keyword evidence="3" id="KW-0966">Cell projection</keyword>
<sequence length="330" mass="34108">MAFARHVMFDDSPQSVLKRMAAVRAPVAAARPAMFPSRAVELALARAAEQELGLDLSVAGVTECSPELSEIEAEAGEHALLALLEGAEGATGMLVLSAPVLGAVVAQRMTGRVPAQATPPRPPTRIDAEIARGLIDRTLAVLGASLDGQAALRWAVGFRYRGSLPDKRLIRFSLPEGRFHGFRLTLRLAGGAAEGTVFLALPEIPAPAVAEPAGASPEARAWSSALQDGVLGAEVTLEAVFARLRLPLSRVMGLKVGEVLALPRASVDHVRLEDAGGALIGEGKLGQLRGDRALRLPAVSGAPEKGATGGKPDAPELSLERPAAGTAAPG</sequence>
<dbReference type="SUPFAM" id="SSF101801">
    <property type="entry name" value="Surface presentation of antigens (SPOA)"/>
    <property type="match status" value="1"/>
</dbReference>
<proteinExistence type="predicted"/>
<keyword evidence="3" id="KW-0282">Flagellum</keyword>
<dbReference type="InterPro" id="IPR036429">
    <property type="entry name" value="SpoA-like_sf"/>
</dbReference>
<name>A0A840CEP6_9RHOB</name>
<accession>A0A840CEP6</accession>
<protein>
    <submittedName>
        <fullName evidence="3">Flagellar motor switch protein FliM</fullName>
    </submittedName>
</protein>
<feature type="region of interest" description="Disordered" evidence="1">
    <location>
        <begin position="297"/>
        <end position="330"/>
    </location>
</feature>
<dbReference type="Pfam" id="PF01052">
    <property type="entry name" value="FliMN_C"/>
    <property type="match status" value="1"/>
</dbReference>
<gene>
    <name evidence="3" type="ORF">GGR17_003122</name>
</gene>
<organism evidence="3 4">
    <name type="scientific">Actibacterium naphthalenivorans</name>
    <dbReference type="NCBI Taxonomy" id="1614693"/>
    <lineage>
        <taxon>Bacteria</taxon>
        <taxon>Pseudomonadati</taxon>
        <taxon>Pseudomonadota</taxon>
        <taxon>Alphaproteobacteria</taxon>
        <taxon>Rhodobacterales</taxon>
        <taxon>Roseobacteraceae</taxon>
        <taxon>Actibacterium</taxon>
    </lineage>
</organism>
<dbReference type="EMBL" id="JACIEQ010000005">
    <property type="protein sequence ID" value="MBB4023293.1"/>
    <property type="molecule type" value="Genomic_DNA"/>
</dbReference>
<dbReference type="AlphaFoldDB" id="A0A840CEP6"/>
<reference evidence="3" key="1">
    <citation type="submission" date="2020-08" db="EMBL/GenBank/DDBJ databases">
        <title>Genomic Encyclopedia of Type Strains, Phase IV (KMG-IV): sequencing the most valuable type-strain genomes for metagenomic binning, comparative biology and taxonomic classification.</title>
        <authorList>
            <person name="Goeker M."/>
        </authorList>
    </citation>
    <scope>NUCLEOTIDE SEQUENCE [LARGE SCALE GENOMIC DNA]</scope>
    <source>
        <strain evidence="3">DSM 105040</strain>
    </source>
</reference>